<keyword evidence="7" id="KW-0234">DNA repair</keyword>
<dbReference type="InterPro" id="IPR036217">
    <property type="entry name" value="MethylDNA_cys_MeTrfase_DNAb"/>
</dbReference>
<dbReference type="OrthoDB" id="9802228at2"/>
<evidence type="ECO:0000313" key="12">
    <source>
        <dbReference type="Proteomes" id="UP000000545"/>
    </source>
</evidence>
<dbReference type="CDD" id="cd06445">
    <property type="entry name" value="ATase"/>
    <property type="match status" value="1"/>
</dbReference>
<comment type="similarity">
    <text evidence="2">Belongs to the MGMT family.</text>
</comment>
<comment type="catalytic activity">
    <reaction evidence="1">
        <text>a 4-O-methyl-thymidine in DNA + L-cysteinyl-[protein] = a thymidine in DNA + S-methyl-L-cysteinyl-[protein]</text>
        <dbReference type="Rhea" id="RHEA:53428"/>
        <dbReference type="Rhea" id="RHEA-COMP:10131"/>
        <dbReference type="Rhea" id="RHEA-COMP:10132"/>
        <dbReference type="Rhea" id="RHEA-COMP:13555"/>
        <dbReference type="Rhea" id="RHEA-COMP:13556"/>
        <dbReference type="ChEBI" id="CHEBI:29950"/>
        <dbReference type="ChEBI" id="CHEBI:82612"/>
        <dbReference type="ChEBI" id="CHEBI:137386"/>
        <dbReference type="ChEBI" id="CHEBI:137387"/>
        <dbReference type="EC" id="2.1.1.63"/>
    </reaction>
</comment>
<evidence type="ECO:0000313" key="11">
    <source>
        <dbReference type="EMBL" id="CAI36340.1"/>
    </source>
</evidence>
<dbReference type="PANTHER" id="PTHR10815:SF13">
    <property type="entry name" value="METHYLATED-DNA--PROTEIN-CYSTEINE METHYLTRANSFERASE"/>
    <property type="match status" value="1"/>
</dbReference>
<dbReference type="Gene3D" id="3.30.160.70">
    <property type="entry name" value="Methylated DNA-protein cysteine methyltransferase domain"/>
    <property type="match status" value="1"/>
</dbReference>
<protein>
    <recommendedName>
        <fullName evidence="3">methylated-DNA--[protein]-cysteine S-methyltransferase</fullName>
        <ecNumber evidence="3">2.1.1.63</ecNumber>
    </recommendedName>
</protein>
<dbReference type="InterPro" id="IPR036631">
    <property type="entry name" value="MGMT_N_sf"/>
</dbReference>
<dbReference type="EC" id="2.1.1.63" evidence="3"/>
<keyword evidence="6" id="KW-0227">DNA damage</keyword>
<name>Q4JXW7_CORJK</name>
<evidence type="ECO:0000256" key="1">
    <source>
        <dbReference type="ARBA" id="ARBA00001286"/>
    </source>
</evidence>
<dbReference type="PANTHER" id="PTHR10815">
    <property type="entry name" value="METHYLATED-DNA--PROTEIN-CYSTEINE METHYLTRANSFERASE"/>
    <property type="match status" value="1"/>
</dbReference>
<comment type="catalytic activity">
    <reaction evidence="8">
        <text>a 6-O-methyl-2'-deoxyguanosine in DNA + L-cysteinyl-[protein] = S-methyl-L-cysteinyl-[protein] + a 2'-deoxyguanosine in DNA</text>
        <dbReference type="Rhea" id="RHEA:24000"/>
        <dbReference type="Rhea" id="RHEA-COMP:10131"/>
        <dbReference type="Rhea" id="RHEA-COMP:10132"/>
        <dbReference type="Rhea" id="RHEA-COMP:11367"/>
        <dbReference type="Rhea" id="RHEA-COMP:11368"/>
        <dbReference type="ChEBI" id="CHEBI:29950"/>
        <dbReference type="ChEBI" id="CHEBI:82612"/>
        <dbReference type="ChEBI" id="CHEBI:85445"/>
        <dbReference type="ChEBI" id="CHEBI:85448"/>
        <dbReference type="EC" id="2.1.1.63"/>
    </reaction>
</comment>
<dbReference type="STRING" id="306537.jk0188"/>
<dbReference type="FunFam" id="1.10.10.10:FF:000214">
    <property type="entry name" value="Methylated-DNA--protein-cysteine methyltransferase"/>
    <property type="match status" value="1"/>
</dbReference>
<dbReference type="KEGG" id="cjk:jk0188"/>
<evidence type="ECO:0000256" key="6">
    <source>
        <dbReference type="ARBA" id="ARBA00022763"/>
    </source>
</evidence>
<sequence length="177" mass="19137">MADLTGQEQTGVGGAVLKFDALKSEVFPRSELLALATERGLVAIEFAHVWQGRELPPAEGAAAQHLEEAARQLGEYLAGERREFTVPVDLSGVTTPFRRRATQALAQIPYGETITYAQLAALAGNPRAVRAAASACARNPLPILYPCHRVIRSDGRLGEYRGGAETKRALLEMERAL</sequence>
<reference evidence="11 12" key="1">
    <citation type="journal article" date="2005" name="J. Bacteriol.">
        <title>Complete genome sequence and analysis of the multiresistant nosocomial pathogen Corynebacterium jeikeium K411, a lipid-requiring bacterium of the human skin flora.</title>
        <authorList>
            <person name="Tauch A."/>
            <person name="Kaiser O."/>
            <person name="Hain T."/>
            <person name="Goesmann A."/>
            <person name="Weisshaar B."/>
            <person name="Albersmeier A."/>
            <person name="Bekel T."/>
            <person name="Bischoff N."/>
            <person name="Brune I."/>
            <person name="Chakraborty T."/>
            <person name="Kalinowski J."/>
            <person name="Meyer F."/>
            <person name="Rupp O."/>
            <person name="Schneiker S."/>
            <person name="Viehoever P."/>
            <person name="Puehler A."/>
        </authorList>
    </citation>
    <scope>NUCLEOTIDE SEQUENCE [LARGE SCALE GENOMIC DNA]</scope>
    <source>
        <strain evidence="11 12">K411</strain>
    </source>
</reference>
<dbReference type="Proteomes" id="UP000000545">
    <property type="component" value="Chromosome"/>
</dbReference>
<dbReference type="eggNOG" id="COG0350">
    <property type="taxonomic scope" value="Bacteria"/>
</dbReference>
<dbReference type="GO" id="GO:0003908">
    <property type="term" value="F:methylated-DNA-[protein]-cysteine S-methyltransferase activity"/>
    <property type="evidence" value="ECO:0007669"/>
    <property type="project" value="UniProtKB-EC"/>
</dbReference>
<dbReference type="RefSeq" id="WP_011272915.1">
    <property type="nucleotide sequence ID" value="NC_007164.1"/>
</dbReference>
<evidence type="ECO:0000256" key="5">
    <source>
        <dbReference type="ARBA" id="ARBA00022679"/>
    </source>
</evidence>
<dbReference type="InterPro" id="IPR014048">
    <property type="entry name" value="MethylDNA_cys_MeTrfase_DNA-bd"/>
</dbReference>
<dbReference type="EMBL" id="CR931997">
    <property type="protein sequence ID" value="CAI36340.1"/>
    <property type="molecule type" value="Genomic_DNA"/>
</dbReference>
<evidence type="ECO:0000259" key="9">
    <source>
        <dbReference type="Pfam" id="PF01035"/>
    </source>
</evidence>
<organism evidence="11 12">
    <name type="scientific">Corynebacterium jeikeium (strain K411)</name>
    <dbReference type="NCBI Taxonomy" id="306537"/>
    <lineage>
        <taxon>Bacteria</taxon>
        <taxon>Bacillati</taxon>
        <taxon>Actinomycetota</taxon>
        <taxon>Actinomycetes</taxon>
        <taxon>Mycobacteriales</taxon>
        <taxon>Corynebacteriaceae</taxon>
        <taxon>Corynebacterium</taxon>
    </lineage>
</organism>
<proteinExistence type="inferred from homology"/>
<evidence type="ECO:0000256" key="3">
    <source>
        <dbReference type="ARBA" id="ARBA00011918"/>
    </source>
</evidence>
<dbReference type="PATRIC" id="fig|306537.10.peg.200"/>
<dbReference type="Pfam" id="PF02870">
    <property type="entry name" value="Methyltransf_1N"/>
    <property type="match status" value="1"/>
</dbReference>
<dbReference type="AlphaFoldDB" id="Q4JXW7"/>
<evidence type="ECO:0000259" key="10">
    <source>
        <dbReference type="Pfam" id="PF02870"/>
    </source>
</evidence>
<dbReference type="InterPro" id="IPR008332">
    <property type="entry name" value="MethylG_MeTrfase_N"/>
</dbReference>
<dbReference type="NCBIfam" id="TIGR00589">
    <property type="entry name" value="ogt"/>
    <property type="match status" value="1"/>
</dbReference>
<evidence type="ECO:0000256" key="7">
    <source>
        <dbReference type="ARBA" id="ARBA00023204"/>
    </source>
</evidence>
<dbReference type="SUPFAM" id="SSF46767">
    <property type="entry name" value="Methylated DNA-protein cysteine methyltransferase, C-terminal domain"/>
    <property type="match status" value="1"/>
</dbReference>
<feature type="domain" description="Methylguanine DNA methyltransferase ribonuclease-like" evidence="10">
    <location>
        <begin position="32"/>
        <end position="90"/>
    </location>
</feature>
<dbReference type="Gene3D" id="1.10.10.10">
    <property type="entry name" value="Winged helix-like DNA-binding domain superfamily/Winged helix DNA-binding domain"/>
    <property type="match status" value="1"/>
</dbReference>
<accession>Q4JXW7</accession>
<gene>
    <name evidence="11" type="primary">ogt</name>
    <name evidence="11" type="ordered locus">jk0188</name>
</gene>
<evidence type="ECO:0000256" key="4">
    <source>
        <dbReference type="ARBA" id="ARBA00022603"/>
    </source>
</evidence>
<evidence type="ECO:0000256" key="2">
    <source>
        <dbReference type="ARBA" id="ARBA00008711"/>
    </source>
</evidence>
<dbReference type="SUPFAM" id="SSF53155">
    <property type="entry name" value="Methylated DNA-protein cysteine methyltransferase domain"/>
    <property type="match status" value="1"/>
</dbReference>
<dbReference type="GO" id="GO:0006281">
    <property type="term" value="P:DNA repair"/>
    <property type="evidence" value="ECO:0007669"/>
    <property type="project" value="UniProtKB-KW"/>
</dbReference>
<dbReference type="InterPro" id="IPR036388">
    <property type="entry name" value="WH-like_DNA-bd_sf"/>
</dbReference>
<evidence type="ECO:0000256" key="8">
    <source>
        <dbReference type="ARBA" id="ARBA00049348"/>
    </source>
</evidence>
<feature type="domain" description="Methylated-DNA-[protein]-cysteine S-methyltransferase DNA binding" evidence="9">
    <location>
        <begin position="96"/>
        <end position="175"/>
    </location>
</feature>
<dbReference type="GO" id="GO:0032259">
    <property type="term" value="P:methylation"/>
    <property type="evidence" value="ECO:0007669"/>
    <property type="project" value="UniProtKB-KW"/>
</dbReference>
<dbReference type="HOGENOM" id="CLU_000445_52_2_11"/>
<keyword evidence="12" id="KW-1185">Reference proteome</keyword>
<keyword evidence="5 11" id="KW-0808">Transferase</keyword>
<keyword evidence="4 11" id="KW-0489">Methyltransferase</keyword>
<dbReference type="Pfam" id="PF01035">
    <property type="entry name" value="DNA_binding_1"/>
    <property type="match status" value="1"/>
</dbReference>